<feature type="domain" description="LppM" evidence="4">
    <location>
        <begin position="47"/>
        <end position="177"/>
    </location>
</feature>
<dbReference type="InterPro" id="IPR053807">
    <property type="entry name" value="LppM"/>
</dbReference>
<evidence type="ECO:0000256" key="2">
    <source>
        <dbReference type="SAM" id="Phobius"/>
    </source>
</evidence>
<feature type="region of interest" description="Disordered" evidence="1">
    <location>
        <begin position="239"/>
        <end position="288"/>
    </location>
</feature>
<keyword evidence="2" id="KW-0812">Transmembrane</keyword>
<keyword evidence="3" id="KW-0732">Signal</keyword>
<evidence type="ECO:0000313" key="6">
    <source>
        <dbReference type="Proteomes" id="UP000185772"/>
    </source>
</evidence>
<evidence type="ECO:0000313" key="5">
    <source>
        <dbReference type="EMBL" id="OLO52219.1"/>
    </source>
</evidence>
<dbReference type="AlphaFoldDB" id="A0A1Q8VVR4"/>
<name>A0A1Q8VVR4_9ACTO</name>
<proteinExistence type="predicted"/>
<evidence type="ECO:0000256" key="3">
    <source>
        <dbReference type="SAM" id="SignalP"/>
    </source>
</evidence>
<evidence type="ECO:0000256" key="1">
    <source>
        <dbReference type="SAM" id="MobiDB-lite"/>
    </source>
</evidence>
<feature type="compositionally biased region" description="Pro residues" evidence="1">
    <location>
        <begin position="271"/>
        <end position="288"/>
    </location>
</feature>
<feature type="chain" id="PRO_5012932061" description="LppM domain-containing protein" evidence="3">
    <location>
        <begin position="33"/>
        <end position="288"/>
    </location>
</feature>
<keyword evidence="2" id="KW-0472">Membrane</keyword>
<accession>A0A1Q8VVR4</accession>
<organism evidence="5 6">
    <name type="scientific">Actinomyces oris</name>
    <dbReference type="NCBI Taxonomy" id="544580"/>
    <lineage>
        <taxon>Bacteria</taxon>
        <taxon>Bacillati</taxon>
        <taxon>Actinomycetota</taxon>
        <taxon>Actinomycetes</taxon>
        <taxon>Actinomycetales</taxon>
        <taxon>Actinomycetaceae</taxon>
        <taxon>Actinomyces</taxon>
    </lineage>
</organism>
<feature type="compositionally biased region" description="Basic and acidic residues" evidence="1">
    <location>
        <begin position="69"/>
        <end position="78"/>
    </location>
</feature>
<evidence type="ECO:0000259" key="4">
    <source>
        <dbReference type="Pfam" id="PF21946"/>
    </source>
</evidence>
<feature type="transmembrane region" description="Helical" evidence="2">
    <location>
        <begin position="191"/>
        <end position="212"/>
    </location>
</feature>
<reference evidence="5 6" key="1">
    <citation type="submission" date="2016-12" db="EMBL/GenBank/DDBJ databases">
        <title>Genomic comparison of strains in the 'Actinomyces naeslundii' group.</title>
        <authorList>
            <person name="Mughal S.R."/>
            <person name="Do T."/>
            <person name="Gilbert S.C."/>
            <person name="Witherden E.A."/>
            <person name="Didelot X."/>
            <person name="Beighton D."/>
        </authorList>
    </citation>
    <scope>NUCLEOTIDE SEQUENCE [LARGE SCALE GENOMIC DNA]</scope>
    <source>
        <strain evidence="5 6">MMRCO6-1</strain>
    </source>
</reference>
<feature type="region of interest" description="Disordered" evidence="1">
    <location>
        <begin position="66"/>
        <end position="86"/>
    </location>
</feature>
<comment type="caution">
    <text evidence="5">The sequence shown here is derived from an EMBL/GenBank/DDBJ whole genome shotgun (WGS) entry which is preliminary data.</text>
</comment>
<protein>
    <recommendedName>
        <fullName evidence="4">LppM domain-containing protein</fullName>
    </recommendedName>
</protein>
<feature type="signal peptide" evidence="3">
    <location>
        <begin position="1"/>
        <end position="32"/>
    </location>
</feature>
<dbReference type="EMBL" id="MSKM01000037">
    <property type="protein sequence ID" value="OLO52219.1"/>
    <property type="molecule type" value="Genomic_DNA"/>
</dbReference>
<dbReference type="Pfam" id="PF21946">
    <property type="entry name" value="LppM"/>
    <property type="match status" value="1"/>
</dbReference>
<gene>
    <name evidence="5" type="ORF">BKH27_09930</name>
</gene>
<dbReference type="Proteomes" id="UP000185772">
    <property type="component" value="Unassembled WGS sequence"/>
</dbReference>
<keyword evidence="2" id="KW-1133">Transmembrane helix</keyword>
<sequence>MAITASRHRSLGALVFLAFLLSLTLLTPPSHAVTSAAHDDPDRLLSVRIVINQDDTYNMTVIGQVKSKSSSDKREMKENCNSSDAGEPFDDLKASYSESNGFPTCTFTGKSIDLSEADGFIKHKGDEYVLDSQKGNFPSSSSGFDIEYKFSVTFPGKVTDADGGKVNGSTVTFTKPGRYRVSGKDTPAFPWVWVIVGVVLVGATGGGLFWFLNRKKKAQQQAYAVGTAGYVPQQPYASGQVQAPGAVPPSPSGFVAQGDNQPGPSGTMPPGAVPPPPGYPPAPSSTWG</sequence>